<protein>
    <submittedName>
        <fullName evidence="5">GntR family transcriptional regulator</fullName>
    </submittedName>
</protein>
<dbReference type="InterPro" id="IPR036388">
    <property type="entry name" value="WH-like_DNA-bd_sf"/>
</dbReference>
<accession>A0ABN3FII4</accession>
<evidence type="ECO:0000313" key="5">
    <source>
        <dbReference type="EMBL" id="GAA2330681.1"/>
    </source>
</evidence>
<dbReference type="Gene3D" id="1.10.10.10">
    <property type="entry name" value="Winged helix-like DNA-binding domain superfamily/Winged helix DNA-binding domain"/>
    <property type="match status" value="1"/>
</dbReference>
<dbReference type="SMART" id="SM00866">
    <property type="entry name" value="UTRA"/>
    <property type="match status" value="1"/>
</dbReference>
<dbReference type="Gene3D" id="3.40.1410.10">
    <property type="entry name" value="Chorismate lyase-like"/>
    <property type="match status" value="1"/>
</dbReference>
<dbReference type="SUPFAM" id="SSF46785">
    <property type="entry name" value="Winged helix' DNA-binding domain"/>
    <property type="match status" value="1"/>
</dbReference>
<gene>
    <name evidence="5" type="ORF">GCM10010246_12110</name>
</gene>
<keyword evidence="1" id="KW-0805">Transcription regulation</keyword>
<dbReference type="PANTHER" id="PTHR44846">
    <property type="entry name" value="MANNOSYL-D-GLYCERATE TRANSPORT/METABOLISM SYSTEM REPRESSOR MNGR-RELATED"/>
    <property type="match status" value="1"/>
</dbReference>
<dbReference type="InterPro" id="IPR011663">
    <property type="entry name" value="UTRA"/>
</dbReference>
<dbReference type="EMBL" id="BAAASD010000003">
    <property type="protein sequence ID" value="GAA2330681.1"/>
    <property type="molecule type" value="Genomic_DNA"/>
</dbReference>
<evidence type="ECO:0000256" key="1">
    <source>
        <dbReference type="ARBA" id="ARBA00023015"/>
    </source>
</evidence>
<keyword evidence="2" id="KW-0238">DNA-binding</keyword>
<name>A0ABN3FII4_9ACTN</name>
<dbReference type="SMART" id="SM00345">
    <property type="entry name" value="HTH_GNTR"/>
    <property type="match status" value="1"/>
</dbReference>
<feature type="domain" description="HTH gntR-type" evidence="4">
    <location>
        <begin position="32"/>
        <end position="100"/>
    </location>
</feature>
<proteinExistence type="predicted"/>
<dbReference type="Pfam" id="PF00392">
    <property type="entry name" value="GntR"/>
    <property type="match status" value="1"/>
</dbReference>
<dbReference type="InterPro" id="IPR000524">
    <property type="entry name" value="Tscrpt_reg_HTH_GntR"/>
</dbReference>
<dbReference type="PANTHER" id="PTHR44846:SF17">
    <property type="entry name" value="GNTR-FAMILY TRANSCRIPTIONAL REGULATOR"/>
    <property type="match status" value="1"/>
</dbReference>
<sequence>MGMTLHGQGVLRQPTCTNKLRECVMMGGMNKQPKYRQVADALRREIDNGVYPPGVRLPSESELSARFDASRNTVRSGLNLLVTEGLISSSQGLGYEVRSHEVFELNASRFENLNFPQNGDAYNTDVTNAGRRPHQTFRVEMLPAPEDVATRLKVEAGTKAVLRFCHRYVDDVPWSTQATYYPGWLVERTPRLAEPGDIAEGTTRYLADHGIKQIGYFDEISTRMPTPDEARLLEVGAGVPVLLWMRTGYSEEKPIRCTITTFRGDLNRMNYEIGDLTGRNEDL</sequence>
<dbReference type="Proteomes" id="UP001500253">
    <property type="component" value="Unassembled WGS sequence"/>
</dbReference>
<organism evidence="5 6">
    <name type="scientific">Streptomyces cuspidosporus</name>
    <dbReference type="NCBI Taxonomy" id="66882"/>
    <lineage>
        <taxon>Bacteria</taxon>
        <taxon>Bacillati</taxon>
        <taxon>Actinomycetota</taxon>
        <taxon>Actinomycetes</taxon>
        <taxon>Kitasatosporales</taxon>
        <taxon>Streptomycetaceae</taxon>
        <taxon>Streptomyces</taxon>
    </lineage>
</organism>
<comment type="caution">
    <text evidence="5">The sequence shown here is derived from an EMBL/GenBank/DDBJ whole genome shotgun (WGS) entry which is preliminary data.</text>
</comment>
<keyword evidence="3" id="KW-0804">Transcription</keyword>
<dbReference type="SUPFAM" id="SSF64288">
    <property type="entry name" value="Chorismate lyase-like"/>
    <property type="match status" value="1"/>
</dbReference>
<keyword evidence="6" id="KW-1185">Reference proteome</keyword>
<dbReference type="CDD" id="cd07377">
    <property type="entry name" value="WHTH_GntR"/>
    <property type="match status" value="1"/>
</dbReference>
<dbReference type="InterPro" id="IPR036390">
    <property type="entry name" value="WH_DNA-bd_sf"/>
</dbReference>
<evidence type="ECO:0000256" key="3">
    <source>
        <dbReference type="ARBA" id="ARBA00023163"/>
    </source>
</evidence>
<evidence type="ECO:0000313" key="6">
    <source>
        <dbReference type="Proteomes" id="UP001500253"/>
    </source>
</evidence>
<evidence type="ECO:0000256" key="2">
    <source>
        <dbReference type="ARBA" id="ARBA00023125"/>
    </source>
</evidence>
<reference evidence="5 6" key="1">
    <citation type="journal article" date="2019" name="Int. J. Syst. Evol. Microbiol.">
        <title>The Global Catalogue of Microorganisms (GCM) 10K type strain sequencing project: providing services to taxonomists for standard genome sequencing and annotation.</title>
        <authorList>
            <consortium name="The Broad Institute Genomics Platform"/>
            <consortium name="The Broad Institute Genome Sequencing Center for Infectious Disease"/>
            <person name="Wu L."/>
            <person name="Ma J."/>
        </authorList>
    </citation>
    <scope>NUCLEOTIDE SEQUENCE [LARGE SCALE GENOMIC DNA]</scope>
    <source>
        <strain evidence="5 6">JCM 4316</strain>
    </source>
</reference>
<dbReference type="PROSITE" id="PS50949">
    <property type="entry name" value="HTH_GNTR"/>
    <property type="match status" value="1"/>
</dbReference>
<evidence type="ECO:0000259" key="4">
    <source>
        <dbReference type="PROSITE" id="PS50949"/>
    </source>
</evidence>
<dbReference type="InterPro" id="IPR028978">
    <property type="entry name" value="Chorismate_lyase_/UTRA_dom_sf"/>
</dbReference>
<dbReference type="InterPro" id="IPR050679">
    <property type="entry name" value="Bact_HTH_transcr_reg"/>
</dbReference>
<dbReference type="PRINTS" id="PR00035">
    <property type="entry name" value="HTHGNTR"/>
</dbReference>
<dbReference type="Pfam" id="PF07702">
    <property type="entry name" value="UTRA"/>
    <property type="match status" value="1"/>
</dbReference>